<evidence type="ECO:0000313" key="24">
    <source>
        <dbReference type="EMBL" id="KAF0721918.1"/>
    </source>
</evidence>
<evidence type="ECO:0000256" key="17">
    <source>
        <dbReference type="ARBA" id="ARBA00048679"/>
    </source>
</evidence>
<feature type="binding site" evidence="21">
    <location>
        <position position="209"/>
    </location>
    <ligand>
        <name>Mg(2+)</name>
        <dbReference type="ChEBI" id="CHEBI:18420"/>
    </ligand>
</feature>
<dbReference type="GO" id="GO:0042254">
    <property type="term" value="P:ribosome biogenesis"/>
    <property type="evidence" value="ECO:0007669"/>
    <property type="project" value="UniProtKB-KW"/>
</dbReference>
<comment type="cofactor">
    <cofactor evidence="1 21">
        <name>Mg(2+)</name>
        <dbReference type="ChEBI" id="CHEBI:18420"/>
    </cofactor>
</comment>
<dbReference type="Gene3D" id="1.10.510.10">
    <property type="entry name" value="Transferase(Phosphotransferase) domain 1"/>
    <property type="match status" value="1"/>
</dbReference>
<evidence type="ECO:0000256" key="7">
    <source>
        <dbReference type="ARBA" id="ARBA00022517"/>
    </source>
</evidence>
<evidence type="ECO:0000256" key="4">
    <source>
        <dbReference type="ARBA" id="ARBA00012513"/>
    </source>
</evidence>
<accession>A0A6G0W4G6</accession>
<evidence type="ECO:0000256" key="5">
    <source>
        <dbReference type="ARBA" id="ARBA00016038"/>
    </source>
</evidence>
<evidence type="ECO:0000256" key="12">
    <source>
        <dbReference type="ARBA" id="ARBA00022777"/>
    </source>
</evidence>
<feature type="binding site" evidence="20">
    <location>
        <position position="158"/>
    </location>
    <ligand>
        <name>ATP</name>
        <dbReference type="ChEBI" id="CHEBI:30616"/>
    </ligand>
</feature>
<dbReference type="InterPro" id="IPR016024">
    <property type="entry name" value="ARM-type_fold"/>
</dbReference>
<evidence type="ECO:0000256" key="1">
    <source>
        <dbReference type="ARBA" id="ARBA00001946"/>
    </source>
</evidence>
<dbReference type="GO" id="GO:0005737">
    <property type="term" value="C:cytoplasm"/>
    <property type="evidence" value="ECO:0007669"/>
    <property type="project" value="UniProtKB-SubCell"/>
</dbReference>
<dbReference type="AlphaFoldDB" id="A0A6G0W4G6"/>
<evidence type="ECO:0000256" key="6">
    <source>
        <dbReference type="ARBA" id="ARBA00022490"/>
    </source>
</evidence>
<evidence type="ECO:0000256" key="20">
    <source>
        <dbReference type="PIRSR" id="PIRSR038147-2"/>
    </source>
</evidence>
<feature type="active site" description="Proton acceptor" evidence="19">
    <location>
        <position position="204"/>
    </location>
</feature>
<protein>
    <recommendedName>
        <fullName evidence="5">Serine/threonine-protein kinase RIO1</fullName>
        <ecNumber evidence="4">2.7.11.1</ecNumber>
    </recommendedName>
    <alternativeName>
        <fullName evidence="18">Serine/threonine-protein kinase rio1</fullName>
    </alternativeName>
</protein>
<comment type="subcellular location">
    <subcellularLocation>
        <location evidence="2">Cytoplasm</location>
    </subcellularLocation>
</comment>
<dbReference type="SUPFAM" id="SSF48371">
    <property type="entry name" value="ARM repeat"/>
    <property type="match status" value="1"/>
</dbReference>
<dbReference type="GO" id="GO:0005524">
    <property type="term" value="F:ATP binding"/>
    <property type="evidence" value="ECO:0007669"/>
    <property type="project" value="UniProtKB-KW"/>
</dbReference>
<dbReference type="GO" id="GO:0004674">
    <property type="term" value="F:protein serine/threonine kinase activity"/>
    <property type="evidence" value="ECO:0007669"/>
    <property type="project" value="UniProtKB-KW"/>
</dbReference>
<dbReference type="PANTHER" id="PTHR45723">
    <property type="entry name" value="SERINE/THREONINE-PROTEIN KINASE RIO1"/>
    <property type="match status" value="1"/>
</dbReference>
<dbReference type="PIRSF" id="PIRSF038147">
    <property type="entry name" value="Ser/Thr_PK_RIO1"/>
    <property type="match status" value="1"/>
</dbReference>
<dbReference type="InterPro" id="IPR017407">
    <property type="entry name" value="Ser/Thr_kinase_Rio1"/>
</dbReference>
<gene>
    <name evidence="24" type="ORF">Ae201684_018821</name>
</gene>
<dbReference type="Pfam" id="PF01163">
    <property type="entry name" value="RIO1"/>
    <property type="match status" value="1"/>
</dbReference>
<feature type="domain" description="RIO kinase" evidence="23">
    <location>
        <begin position="31"/>
        <end position="267"/>
    </location>
</feature>
<evidence type="ECO:0000256" key="15">
    <source>
        <dbReference type="ARBA" id="ARBA00022842"/>
    </source>
</evidence>
<feature type="binding site" evidence="20">
    <location>
        <position position="88"/>
    </location>
    <ligand>
        <name>ATP</name>
        <dbReference type="ChEBI" id="CHEBI:30616"/>
    </ligand>
</feature>
<evidence type="ECO:0000256" key="16">
    <source>
        <dbReference type="ARBA" id="ARBA00047899"/>
    </source>
</evidence>
<evidence type="ECO:0000256" key="21">
    <source>
        <dbReference type="PIRSR" id="PIRSR038147-3"/>
    </source>
</evidence>
<evidence type="ECO:0000256" key="2">
    <source>
        <dbReference type="ARBA" id="ARBA00004496"/>
    </source>
</evidence>
<keyword evidence="14 20" id="KW-0067">ATP-binding</keyword>
<evidence type="ECO:0000256" key="14">
    <source>
        <dbReference type="ARBA" id="ARBA00022840"/>
    </source>
</evidence>
<keyword evidence="15" id="KW-0460">Magnesium</keyword>
<reference evidence="24 25" key="1">
    <citation type="submission" date="2019-07" db="EMBL/GenBank/DDBJ databases">
        <title>Genomics analysis of Aphanomyces spp. identifies a new class of oomycete effector associated with host adaptation.</title>
        <authorList>
            <person name="Gaulin E."/>
        </authorList>
    </citation>
    <scope>NUCLEOTIDE SEQUENCE [LARGE SCALE GENOMIC DNA]</scope>
    <source>
        <strain evidence="24 25">ATCC 201684</strain>
    </source>
</reference>
<dbReference type="GO" id="GO:0046872">
    <property type="term" value="F:metal ion binding"/>
    <property type="evidence" value="ECO:0007669"/>
    <property type="project" value="UniProtKB-KW"/>
</dbReference>
<dbReference type="SMART" id="SM00090">
    <property type="entry name" value="RIO"/>
    <property type="match status" value="1"/>
</dbReference>
<feature type="binding site" evidence="21">
    <location>
        <position position="221"/>
    </location>
    <ligand>
        <name>Mg(2+)</name>
        <dbReference type="ChEBI" id="CHEBI:18420"/>
    </ligand>
</feature>
<evidence type="ECO:0000256" key="19">
    <source>
        <dbReference type="PIRSR" id="PIRSR038147-1"/>
    </source>
</evidence>
<feature type="compositionally biased region" description="Basic and acidic residues" evidence="22">
    <location>
        <begin position="20"/>
        <end position="37"/>
    </location>
</feature>
<keyword evidence="13" id="KW-0378">Hydrolase</keyword>
<evidence type="ECO:0000256" key="18">
    <source>
        <dbReference type="ARBA" id="ARBA00068838"/>
    </source>
</evidence>
<feature type="region of interest" description="Disordered" evidence="22">
    <location>
        <begin position="363"/>
        <end position="470"/>
    </location>
</feature>
<keyword evidence="6" id="KW-0963">Cytoplasm</keyword>
<evidence type="ECO:0000256" key="10">
    <source>
        <dbReference type="ARBA" id="ARBA00022723"/>
    </source>
</evidence>
<dbReference type="InterPro" id="IPR018934">
    <property type="entry name" value="RIO_dom"/>
</dbReference>
<dbReference type="EMBL" id="VJMJ01000358">
    <property type="protein sequence ID" value="KAF0721918.1"/>
    <property type="molecule type" value="Genomic_DNA"/>
</dbReference>
<dbReference type="InterPro" id="IPR011009">
    <property type="entry name" value="Kinase-like_dom_sf"/>
</dbReference>
<dbReference type="PROSITE" id="PS01245">
    <property type="entry name" value="RIO1"/>
    <property type="match status" value="1"/>
</dbReference>
<dbReference type="InterPro" id="IPR018935">
    <property type="entry name" value="RIO_kinase_CS"/>
</dbReference>
<name>A0A6G0W4G6_9STRA</name>
<keyword evidence="25" id="KW-1185">Reference proteome</keyword>
<comment type="caution">
    <text evidence="24">The sequence shown here is derived from an EMBL/GenBank/DDBJ whole genome shotgun (WGS) entry which is preliminary data.</text>
</comment>
<comment type="catalytic activity">
    <reaction evidence="16">
        <text>L-threonyl-[protein] + ATP = O-phospho-L-threonyl-[protein] + ADP + H(+)</text>
        <dbReference type="Rhea" id="RHEA:46608"/>
        <dbReference type="Rhea" id="RHEA-COMP:11060"/>
        <dbReference type="Rhea" id="RHEA-COMP:11605"/>
        <dbReference type="ChEBI" id="CHEBI:15378"/>
        <dbReference type="ChEBI" id="CHEBI:30013"/>
        <dbReference type="ChEBI" id="CHEBI:30616"/>
        <dbReference type="ChEBI" id="CHEBI:61977"/>
        <dbReference type="ChEBI" id="CHEBI:456216"/>
        <dbReference type="EC" id="2.7.11.1"/>
    </reaction>
</comment>
<dbReference type="SUPFAM" id="SSF56112">
    <property type="entry name" value="Protein kinase-like (PK-like)"/>
    <property type="match status" value="1"/>
</dbReference>
<dbReference type="Proteomes" id="UP000481153">
    <property type="component" value="Unassembled WGS sequence"/>
</dbReference>
<dbReference type="InterPro" id="IPR000687">
    <property type="entry name" value="RIO_kinase"/>
</dbReference>
<proteinExistence type="inferred from homology"/>
<organism evidence="24 25">
    <name type="scientific">Aphanomyces euteiches</name>
    <dbReference type="NCBI Taxonomy" id="100861"/>
    <lineage>
        <taxon>Eukaryota</taxon>
        <taxon>Sar</taxon>
        <taxon>Stramenopiles</taxon>
        <taxon>Oomycota</taxon>
        <taxon>Saprolegniomycetes</taxon>
        <taxon>Saprolegniales</taxon>
        <taxon>Verrucalvaceae</taxon>
        <taxon>Aphanomyces</taxon>
    </lineage>
</organism>
<feature type="region of interest" description="Disordered" evidence="22">
    <location>
        <begin position="18"/>
        <end position="37"/>
    </location>
</feature>
<evidence type="ECO:0000256" key="3">
    <source>
        <dbReference type="ARBA" id="ARBA00009196"/>
    </source>
</evidence>
<feature type="active site" description="4-aspartylphosphate intermediate" evidence="19">
    <location>
        <position position="221"/>
    </location>
</feature>
<sequence length="470" mass="54396">MDYEGALSKAASNQLAQSIRESEIGRTKHTGRDDRATTEQVLDPRTRMMLYRMLNQGIVTEINGCLSTGKEANVYHARLGSGEEGAIKVYKTSILVFKDRDKYVSGEFRFRHGYSKSNPRKMVKLWAEKEMRNLKRLRDAGIMCPEPIMLRSHVLLMTFIGHDGYAAPRLKDARLSESQLRAVYVSCVKTIRVMYQVCKLVHGDLSEYNLLYYKSNLYFIDVSQSVEHEHPCAMEFLRKDCKNVTDFFIKNGLTPMSTIELFEFVTDPRVLSEDEVDAILDSIQSKIQVRPDTRTNEELVDEAVFMQTFIPSSLGQVLHTERDQLAYTEGRMEKSLSSAISRLEVGQQPRLMDMLNVEELDFEGLEDDDDDDDDDEDEDDDDDEEDDDDDDDDDDSEDEDNSEDDEEVRKQKTLFRAERRAEREQQKAAEKLDKKSNKKAVKEEKREKRATKIPKHVKKRHKKLAKQKKK</sequence>
<feature type="binding site" evidence="20">
    <location>
        <position position="160"/>
    </location>
    <ligand>
        <name>ATP</name>
        <dbReference type="ChEBI" id="CHEBI:30616"/>
    </ligand>
</feature>
<feature type="compositionally biased region" description="Basic and acidic residues" evidence="22">
    <location>
        <begin position="407"/>
        <end position="447"/>
    </location>
</feature>
<evidence type="ECO:0000313" key="25">
    <source>
        <dbReference type="Proteomes" id="UP000481153"/>
    </source>
</evidence>
<dbReference type="CDD" id="cd05147">
    <property type="entry name" value="RIO1_euk"/>
    <property type="match status" value="1"/>
</dbReference>
<keyword evidence="9" id="KW-0808">Transferase</keyword>
<feature type="compositionally biased region" description="Basic residues" evidence="22">
    <location>
        <begin position="448"/>
        <end position="470"/>
    </location>
</feature>
<dbReference type="Gene3D" id="3.30.200.20">
    <property type="entry name" value="Phosphorylase Kinase, domain 1"/>
    <property type="match status" value="1"/>
</dbReference>
<keyword evidence="8" id="KW-0723">Serine/threonine-protein kinase</keyword>
<evidence type="ECO:0000256" key="22">
    <source>
        <dbReference type="SAM" id="MobiDB-lite"/>
    </source>
</evidence>
<evidence type="ECO:0000259" key="23">
    <source>
        <dbReference type="SMART" id="SM00090"/>
    </source>
</evidence>
<keyword evidence="11 20" id="KW-0547">Nucleotide-binding</keyword>
<dbReference type="VEuPathDB" id="FungiDB:AeMF1_016397"/>
<keyword evidence="7" id="KW-0690">Ribosome biogenesis</keyword>
<evidence type="ECO:0000256" key="13">
    <source>
        <dbReference type="ARBA" id="ARBA00022801"/>
    </source>
</evidence>
<comment type="catalytic activity">
    <reaction evidence="17">
        <text>L-seryl-[protein] + ATP = O-phospho-L-seryl-[protein] + ADP + H(+)</text>
        <dbReference type="Rhea" id="RHEA:17989"/>
        <dbReference type="Rhea" id="RHEA-COMP:9863"/>
        <dbReference type="Rhea" id="RHEA-COMP:11604"/>
        <dbReference type="ChEBI" id="CHEBI:15378"/>
        <dbReference type="ChEBI" id="CHEBI:29999"/>
        <dbReference type="ChEBI" id="CHEBI:30616"/>
        <dbReference type="ChEBI" id="CHEBI:83421"/>
        <dbReference type="ChEBI" id="CHEBI:456216"/>
        <dbReference type="EC" id="2.7.11.1"/>
    </reaction>
</comment>
<keyword evidence="12" id="KW-0418">Kinase</keyword>
<comment type="similarity">
    <text evidence="3">Belongs to the protein kinase superfamily. RIO-type Ser/Thr kinase family.</text>
</comment>
<dbReference type="FunFam" id="3.30.200.20:FF:000148">
    <property type="entry name" value="Serine/threonine-protein kinase RIO1"/>
    <property type="match status" value="1"/>
</dbReference>
<evidence type="ECO:0000256" key="8">
    <source>
        <dbReference type="ARBA" id="ARBA00022527"/>
    </source>
</evidence>
<evidence type="ECO:0000256" key="11">
    <source>
        <dbReference type="ARBA" id="ARBA00022741"/>
    </source>
</evidence>
<evidence type="ECO:0000256" key="9">
    <source>
        <dbReference type="ARBA" id="ARBA00022679"/>
    </source>
</evidence>
<dbReference type="EC" id="2.7.11.1" evidence="4"/>
<dbReference type="GO" id="GO:0016787">
    <property type="term" value="F:hydrolase activity"/>
    <property type="evidence" value="ECO:0007669"/>
    <property type="project" value="UniProtKB-KW"/>
</dbReference>
<feature type="compositionally biased region" description="Acidic residues" evidence="22">
    <location>
        <begin position="363"/>
        <end position="406"/>
    </location>
</feature>
<dbReference type="InterPro" id="IPR051272">
    <property type="entry name" value="RIO-type_Ser/Thr_kinase"/>
</dbReference>
<keyword evidence="10" id="KW-0479">Metal-binding</keyword>